<accession>X0ZPH1</accession>
<organism evidence="2">
    <name type="scientific">marine sediment metagenome</name>
    <dbReference type="NCBI Taxonomy" id="412755"/>
    <lineage>
        <taxon>unclassified sequences</taxon>
        <taxon>metagenomes</taxon>
        <taxon>ecological metagenomes</taxon>
    </lineage>
</organism>
<comment type="caution">
    <text evidence="2">The sequence shown here is derived from an EMBL/GenBank/DDBJ whole genome shotgun (WGS) entry which is preliminary data.</text>
</comment>
<reference evidence="2" key="1">
    <citation type="journal article" date="2014" name="Front. Microbiol.">
        <title>High frequency of phylogenetically diverse reductive dehalogenase-homologous genes in deep subseafloor sedimentary metagenomes.</title>
        <authorList>
            <person name="Kawai M."/>
            <person name="Futagami T."/>
            <person name="Toyoda A."/>
            <person name="Takaki Y."/>
            <person name="Nishi S."/>
            <person name="Hori S."/>
            <person name="Arai W."/>
            <person name="Tsubouchi T."/>
            <person name="Morono Y."/>
            <person name="Uchiyama I."/>
            <person name="Ito T."/>
            <person name="Fujiyama A."/>
            <person name="Inagaki F."/>
            <person name="Takami H."/>
        </authorList>
    </citation>
    <scope>NUCLEOTIDE SEQUENCE</scope>
    <source>
        <strain evidence="2">Expedition CK06-06</strain>
    </source>
</reference>
<dbReference type="Gene3D" id="3.90.1580.10">
    <property type="entry name" value="paralog of FGE (formylglycine-generating enzyme)"/>
    <property type="match status" value="1"/>
</dbReference>
<dbReference type="GO" id="GO:0120147">
    <property type="term" value="F:formylglycine-generating oxidase activity"/>
    <property type="evidence" value="ECO:0007669"/>
    <property type="project" value="TreeGrafter"/>
</dbReference>
<dbReference type="InterPro" id="IPR016187">
    <property type="entry name" value="CTDL_fold"/>
</dbReference>
<evidence type="ECO:0000313" key="2">
    <source>
        <dbReference type="EMBL" id="GAG50091.1"/>
    </source>
</evidence>
<dbReference type="InterPro" id="IPR042095">
    <property type="entry name" value="SUMF_sf"/>
</dbReference>
<proteinExistence type="predicted"/>
<protein>
    <recommendedName>
        <fullName evidence="1">Sulfatase-modifying factor enzyme-like domain-containing protein</fullName>
    </recommendedName>
</protein>
<dbReference type="SUPFAM" id="SSF56436">
    <property type="entry name" value="C-type lectin-like"/>
    <property type="match status" value="1"/>
</dbReference>
<dbReference type="AlphaFoldDB" id="X0ZPH1"/>
<sequence length="80" mass="9168">MIAIPAGEFTMGSDVEDERPPHAVFVDAFEIDKLEVTNQEFERFVWETGYVTSAEKAGETSWRYYAKDKPSHPVVKVSWN</sequence>
<dbReference type="Pfam" id="PF03781">
    <property type="entry name" value="FGE-sulfatase"/>
    <property type="match status" value="1"/>
</dbReference>
<feature type="non-terminal residue" evidence="2">
    <location>
        <position position="80"/>
    </location>
</feature>
<feature type="domain" description="Sulfatase-modifying factor enzyme-like" evidence="1">
    <location>
        <begin position="1"/>
        <end position="80"/>
    </location>
</feature>
<dbReference type="PANTHER" id="PTHR23150">
    <property type="entry name" value="SULFATASE MODIFYING FACTOR 1, 2"/>
    <property type="match status" value="1"/>
</dbReference>
<dbReference type="InterPro" id="IPR051043">
    <property type="entry name" value="Sulfatase_Mod_Factor_Kinase"/>
</dbReference>
<name>X0ZPH1_9ZZZZ</name>
<dbReference type="InterPro" id="IPR005532">
    <property type="entry name" value="SUMF_dom"/>
</dbReference>
<dbReference type="PANTHER" id="PTHR23150:SF19">
    <property type="entry name" value="FORMYLGLYCINE-GENERATING ENZYME"/>
    <property type="match status" value="1"/>
</dbReference>
<gene>
    <name evidence="2" type="ORF">S01H1_80788</name>
</gene>
<evidence type="ECO:0000259" key="1">
    <source>
        <dbReference type="Pfam" id="PF03781"/>
    </source>
</evidence>
<dbReference type="EMBL" id="BARS01054590">
    <property type="protein sequence ID" value="GAG50091.1"/>
    <property type="molecule type" value="Genomic_DNA"/>
</dbReference>